<dbReference type="InterPro" id="IPR024467">
    <property type="entry name" value="Xre/MbcA/ParS-like_toxin-bd"/>
</dbReference>
<dbReference type="OrthoDB" id="7430794at2"/>
<gene>
    <name evidence="2" type="ORF">SAMN04488060_1383</name>
</gene>
<evidence type="ECO:0000313" key="3">
    <source>
        <dbReference type="Proteomes" id="UP000199331"/>
    </source>
</evidence>
<name>A0A1I5MI84_9SPHN</name>
<proteinExistence type="predicted"/>
<evidence type="ECO:0000313" key="2">
    <source>
        <dbReference type="EMBL" id="SFP09302.1"/>
    </source>
</evidence>
<dbReference type="RefSeq" id="WP_090479139.1">
    <property type="nucleotide sequence ID" value="NZ_FOWZ01000002.1"/>
</dbReference>
<evidence type="ECO:0000259" key="1">
    <source>
        <dbReference type="Pfam" id="PF09722"/>
    </source>
</evidence>
<feature type="domain" description="Antitoxin Xre/MbcA/ParS-like toxin-binding" evidence="1">
    <location>
        <begin position="56"/>
        <end position="96"/>
    </location>
</feature>
<dbReference type="Proteomes" id="UP000199331">
    <property type="component" value="Unassembled WGS sequence"/>
</dbReference>
<accession>A0A1I5MI84</accession>
<dbReference type="AlphaFoldDB" id="A0A1I5MI84"/>
<dbReference type="Pfam" id="PF09722">
    <property type="entry name" value="Xre_MbcA_ParS_C"/>
    <property type="match status" value="1"/>
</dbReference>
<keyword evidence="3" id="KW-1185">Reference proteome</keyword>
<dbReference type="STRING" id="604088.SAMN04488060_1383"/>
<sequence>MQNELNLAVLLESGRTSEARKMLQNGVQVVGGIGARSTQAAIEAATRLYAGDLISTLLFMNKSHPWLDGQTPIERAEQSDEGLEFVIDMIGAIESGVYI</sequence>
<organism evidence="2 3">
    <name type="scientific">Qipengyuania nanhaisediminis</name>
    <dbReference type="NCBI Taxonomy" id="604088"/>
    <lineage>
        <taxon>Bacteria</taxon>
        <taxon>Pseudomonadati</taxon>
        <taxon>Pseudomonadota</taxon>
        <taxon>Alphaproteobacteria</taxon>
        <taxon>Sphingomonadales</taxon>
        <taxon>Erythrobacteraceae</taxon>
        <taxon>Qipengyuania</taxon>
    </lineage>
</organism>
<reference evidence="3" key="1">
    <citation type="submission" date="2016-10" db="EMBL/GenBank/DDBJ databases">
        <authorList>
            <person name="Varghese N."/>
            <person name="Submissions S."/>
        </authorList>
    </citation>
    <scope>NUCLEOTIDE SEQUENCE [LARGE SCALE GENOMIC DNA]</scope>
    <source>
        <strain evidence="3">CGMCC 1.7715</strain>
    </source>
</reference>
<dbReference type="EMBL" id="FOWZ01000002">
    <property type="protein sequence ID" value="SFP09302.1"/>
    <property type="molecule type" value="Genomic_DNA"/>
</dbReference>
<protein>
    <recommendedName>
        <fullName evidence="1">Antitoxin Xre/MbcA/ParS-like toxin-binding domain-containing protein</fullName>
    </recommendedName>
</protein>